<protein>
    <submittedName>
        <fullName evidence="4">Class I SAM-dependent methyltransferase</fullName>
        <ecNumber evidence="4">2.1.1.-</ecNumber>
    </submittedName>
</protein>
<reference evidence="5" key="1">
    <citation type="submission" date="2023-07" db="EMBL/GenBank/DDBJ databases">
        <title>30 novel species of actinomycetes from the DSMZ collection.</title>
        <authorList>
            <person name="Nouioui I."/>
        </authorList>
    </citation>
    <scope>NUCLEOTIDE SEQUENCE [LARGE SCALE GENOMIC DNA]</scope>
    <source>
        <strain evidence="5">DSM 46792</strain>
    </source>
</reference>
<name>A0ABU2K9Q1_9ACTN</name>
<keyword evidence="5" id="KW-1185">Reference proteome</keyword>
<accession>A0ABU2K9Q1</accession>
<proteinExistence type="predicted"/>
<feature type="domain" description="Methyltransferase" evidence="3">
    <location>
        <begin position="50"/>
        <end position="141"/>
    </location>
</feature>
<evidence type="ECO:0000313" key="5">
    <source>
        <dbReference type="Proteomes" id="UP001183222"/>
    </source>
</evidence>
<dbReference type="SUPFAM" id="SSF53335">
    <property type="entry name" value="S-adenosyl-L-methionine-dependent methyltransferases"/>
    <property type="match status" value="1"/>
</dbReference>
<evidence type="ECO:0000313" key="4">
    <source>
        <dbReference type="EMBL" id="MDT0276926.1"/>
    </source>
</evidence>
<dbReference type="GO" id="GO:0008168">
    <property type="term" value="F:methyltransferase activity"/>
    <property type="evidence" value="ECO:0007669"/>
    <property type="project" value="UniProtKB-KW"/>
</dbReference>
<dbReference type="EC" id="2.1.1.-" evidence="4"/>
<comment type="caution">
    <text evidence="4">The sequence shown here is derived from an EMBL/GenBank/DDBJ whole genome shotgun (WGS) entry which is preliminary data.</text>
</comment>
<evidence type="ECO:0000256" key="2">
    <source>
        <dbReference type="ARBA" id="ARBA00022679"/>
    </source>
</evidence>
<evidence type="ECO:0000259" key="3">
    <source>
        <dbReference type="Pfam" id="PF13649"/>
    </source>
</evidence>
<dbReference type="InterPro" id="IPR041698">
    <property type="entry name" value="Methyltransf_25"/>
</dbReference>
<sequence>MTDDGLAPLLSEQVAYYRAGAGEYSNGVLDLPGAAQLEAALTAFAPTGDVLELACGPATWTRRLLEQAASVTAVDSAPEMLALARERVPDDRVRFLQVDLFDWRPDRRYDVVFFGFWLSHVPLERFDAFWQLVDDSLATGGRVFFADDAYRRPDELIEGAASSTIGRRVGDGTAYRLVKVAHTPVQLEERLARLGWDIRVVPTAGPFYWGAGGRA</sequence>
<organism evidence="4 5">
    <name type="scientific">Blastococcus goldschmidtiae</name>
    <dbReference type="NCBI Taxonomy" id="3075546"/>
    <lineage>
        <taxon>Bacteria</taxon>
        <taxon>Bacillati</taxon>
        <taxon>Actinomycetota</taxon>
        <taxon>Actinomycetes</taxon>
        <taxon>Geodermatophilales</taxon>
        <taxon>Geodermatophilaceae</taxon>
        <taxon>Blastococcus</taxon>
    </lineage>
</organism>
<dbReference type="CDD" id="cd02440">
    <property type="entry name" value="AdoMet_MTases"/>
    <property type="match status" value="1"/>
</dbReference>
<keyword evidence="1 4" id="KW-0489">Methyltransferase</keyword>
<dbReference type="EMBL" id="JAVREI010000009">
    <property type="protein sequence ID" value="MDT0276926.1"/>
    <property type="molecule type" value="Genomic_DNA"/>
</dbReference>
<keyword evidence="2 4" id="KW-0808">Transferase</keyword>
<gene>
    <name evidence="4" type="ORF">RM425_13520</name>
</gene>
<dbReference type="Pfam" id="PF13649">
    <property type="entry name" value="Methyltransf_25"/>
    <property type="match status" value="1"/>
</dbReference>
<dbReference type="Proteomes" id="UP001183222">
    <property type="component" value="Unassembled WGS sequence"/>
</dbReference>
<dbReference type="PANTHER" id="PTHR43861:SF1">
    <property type="entry name" value="TRANS-ACONITATE 2-METHYLTRANSFERASE"/>
    <property type="match status" value="1"/>
</dbReference>
<dbReference type="RefSeq" id="WP_311345742.1">
    <property type="nucleotide sequence ID" value="NZ_JAVREI010000009.1"/>
</dbReference>
<dbReference type="PANTHER" id="PTHR43861">
    <property type="entry name" value="TRANS-ACONITATE 2-METHYLTRANSFERASE-RELATED"/>
    <property type="match status" value="1"/>
</dbReference>
<dbReference type="GO" id="GO:0032259">
    <property type="term" value="P:methylation"/>
    <property type="evidence" value="ECO:0007669"/>
    <property type="project" value="UniProtKB-KW"/>
</dbReference>
<evidence type="ECO:0000256" key="1">
    <source>
        <dbReference type="ARBA" id="ARBA00022603"/>
    </source>
</evidence>
<dbReference type="Gene3D" id="3.40.50.150">
    <property type="entry name" value="Vaccinia Virus protein VP39"/>
    <property type="match status" value="1"/>
</dbReference>
<dbReference type="InterPro" id="IPR029063">
    <property type="entry name" value="SAM-dependent_MTases_sf"/>
</dbReference>